<evidence type="ECO:0000256" key="1">
    <source>
        <dbReference type="SAM" id="Coils"/>
    </source>
</evidence>
<dbReference type="AlphaFoldDB" id="A0A383AMY6"/>
<proteinExistence type="predicted"/>
<reference evidence="3" key="1">
    <citation type="submission" date="2018-05" db="EMBL/GenBank/DDBJ databases">
        <authorList>
            <person name="Lanie J.A."/>
            <person name="Ng W.-L."/>
            <person name="Kazmierczak K.M."/>
            <person name="Andrzejewski T.M."/>
            <person name="Davidsen T.M."/>
            <person name="Wayne K.J."/>
            <person name="Tettelin H."/>
            <person name="Glass J.I."/>
            <person name="Rusch D."/>
            <person name="Podicherti R."/>
            <person name="Tsui H.-C.T."/>
            <person name="Winkler M.E."/>
        </authorList>
    </citation>
    <scope>NUCLEOTIDE SEQUENCE</scope>
</reference>
<feature type="transmembrane region" description="Helical" evidence="2">
    <location>
        <begin position="37"/>
        <end position="57"/>
    </location>
</feature>
<evidence type="ECO:0008006" key="4">
    <source>
        <dbReference type="Google" id="ProtNLM"/>
    </source>
</evidence>
<keyword evidence="2" id="KW-1133">Transmembrane helix</keyword>
<feature type="coiled-coil region" evidence="1">
    <location>
        <begin position="74"/>
        <end position="131"/>
    </location>
</feature>
<evidence type="ECO:0000313" key="3">
    <source>
        <dbReference type="EMBL" id="SVE09276.1"/>
    </source>
</evidence>
<dbReference type="EMBL" id="UINC01193583">
    <property type="protein sequence ID" value="SVE09276.1"/>
    <property type="molecule type" value="Genomic_DNA"/>
</dbReference>
<protein>
    <recommendedName>
        <fullName evidence="4">MotA/TolQ/ExbB proton channel domain-containing protein</fullName>
    </recommendedName>
</protein>
<organism evidence="3">
    <name type="scientific">marine metagenome</name>
    <dbReference type="NCBI Taxonomy" id="408172"/>
    <lineage>
        <taxon>unclassified sequences</taxon>
        <taxon>metagenomes</taxon>
        <taxon>ecological metagenomes</taxon>
    </lineage>
</organism>
<keyword evidence="1" id="KW-0175">Coiled coil</keyword>
<feature type="non-terminal residue" evidence="3">
    <location>
        <position position="156"/>
    </location>
</feature>
<keyword evidence="2" id="KW-0472">Membrane</keyword>
<gene>
    <name evidence="3" type="ORF">METZ01_LOCUS462130</name>
</gene>
<evidence type="ECO:0000256" key="2">
    <source>
        <dbReference type="SAM" id="Phobius"/>
    </source>
</evidence>
<name>A0A383AMY6_9ZZZZ</name>
<accession>A0A383AMY6</accession>
<keyword evidence="2" id="KW-0812">Transmembrane</keyword>
<sequence length="156" mass="17150">MSLSLGILGTFTGIVLGLVNFDVQDVQGSVPDLLQGLKFAFTTSIAGMISSILIKLFQGKDTESRSEATPETIQAELGKINQTLERNNNELRDEFKKLISGDNDTSLVNQIKLLKTDLVEQLKENKDLNKSGFEELNIQFTQLGEKIAKLSSDAMV</sequence>